<reference evidence="2 3" key="1">
    <citation type="journal article" date="2019" name="BMC Genomics">
        <title>New insights from Opisthorchis felineus genome: update on genomics of the epidemiologically important liver flukes.</title>
        <authorList>
            <person name="Ershov N.I."/>
            <person name="Mordvinov V.A."/>
            <person name="Prokhortchouk E.B."/>
            <person name="Pakharukova M.Y."/>
            <person name="Gunbin K.V."/>
            <person name="Ustyantsev K."/>
            <person name="Genaev M.A."/>
            <person name="Blinov A.G."/>
            <person name="Mazur A."/>
            <person name="Boulygina E."/>
            <person name="Tsygankova S."/>
            <person name="Khrameeva E."/>
            <person name="Chekanov N."/>
            <person name="Fan G."/>
            <person name="Xiao A."/>
            <person name="Zhang H."/>
            <person name="Xu X."/>
            <person name="Yang H."/>
            <person name="Solovyev V."/>
            <person name="Lee S.M."/>
            <person name="Liu X."/>
            <person name="Afonnikov D.A."/>
            <person name="Skryabin K.G."/>
        </authorList>
    </citation>
    <scope>NUCLEOTIDE SEQUENCE [LARGE SCALE GENOMIC DNA]</scope>
    <source>
        <strain evidence="2">AK-0245</strain>
        <tissue evidence="2">Whole organism</tissue>
    </source>
</reference>
<gene>
    <name evidence="2" type="ORF">CRM22_008142</name>
</gene>
<dbReference type="STRING" id="147828.A0A4S2LJL8"/>
<accession>A0A4S2LJL8</accession>
<dbReference type="EMBL" id="SJOL01008084">
    <property type="protein sequence ID" value="TGZ61159.1"/>
    <property type="molecule type" value="Genomic_DNA"/>
</dbReference>
<dbReference type="NCBIfam" id="TIGR01571">
    <property type="entry name" value="A_thal_Cys_rich"/>
    <property type="match status" value="1"/>
</dbReference>
<dbReference type="PANTHER" id="PTHR15907">
    <property type="entry name" value="DUF614 FAMILY PROTEIN-RELATED"/>
    <property type="match status" value="1"/>
</dbReference>
<evidence type="ECO:0000256" key="1">
    <source>
        <dbReference type="ARBA" id="ARBA00009024"/>
    </source>
</evidence>
<keyword evidence="3" id="KW-1185">Reference proteome</keyword>
<proteinExistence type="inferred from homology"/>
<evidence type="ECO:0000313" key="2">
    <source>
        <dbReference type="EMBL" id="TGZ61159.1"/>
    </source>
</evidence>
<dbReference type="Pfam" id="PF04749">
    <property type="entry name" value="PLAC8"/>
    <property type="match status" value="1"/>
</dbReference>
<protein>
    <submittedName>
        <fullName evidence="2">Uncharacterized protein</fullName>
    </submittedName>
</protein>
<comment type="similarity">
    <text evidence="1">Belongs to the cornifelin family.</text>
</comment>
<sequence length="114" mass="13194">MHIPIAEQPYAPDHRDWKDGLFDCQNDHKSCFLIAFCYPCYMCYMYSRYEECCATPIAILAPGLVLRAYHRGKHRIGGTLFRDWVADCCCPLCAACQLDRDMQYIEKTTGELNI</sequence>
<dbReference type="OrthoDB" id="1045822at2759"/>
<organism evidence="2 3">
    <name type="scientific">Opisthorchis felineus</name>
    <dbReference type="NCBI Taxonomy" id="147828"/>
    <lineage>
        <taxon>Eukaryota</taxon>
        <taxon>Metazoa</taxon>
        <taxon>Spiralia</taxon>
        <taxon>Lophotrochozoa</taxon>
        <taxon>Platyhelminthes</taxon>
        <taxon>Trematoda</taxon>
        <taxon>Digenea</taxon>
        <taxon>Opisthorchiida</taxon>
        <taxon>Opisthorchiata</taxon>
        <taxon>Opisthorchiidae</taxon>
        <taxon>Opisthorchis</taxon>
    </lineage>
</organism>
<dbReference type="Proteomes" id="UP000308267">
    <property type="component" value="Unassembled WGS sequence"/>
</dbReference>
<name>A0A4S2LJL8_OPIFE</name>
<comment type="caution">
    <text evidence="2">The sequence shown here is derived from an EMBL/GenBank/DDBJ whole genome shotgun (WGS) entry which is preliminary data.</text>
</comment>
<dbReference type="AlphaFoldDB" id="A0A4S2LJL8"/>
<evidence type="ECO:0000313" key="3">
    <source>
        <dbReference type="Proteomes" id="UP000308267"/>
    </source>
</evidence>
<dbReference type="InterPro" id="IPR006461">
    <property type="entry name" value="PLAC_motif_containing"/>
</dbReference>